<dbReference type="GO" id="GO:0046872">
    <property type="term" value="F:metal ion binding"/>
    <property type="evidence" value="ECO:0007669"/>
    <property type="project" value="InterPro"/>
</dbReference>
<dbReference type="Gene3D" id="3.40.50.1970">
    <property type="match status" value="1"/>
</dbReference>
<dbReference type="InterPro" id="IPR018211">
    <property type="entry name" value="ADH_Fe_CS"/>
</dbReference>
<protein>
    <submittedName>
        <fullName evidence="5">NADPH-dependent butanol dehydrogenase</fullName>
        <ecNumber evidence="5">1.1.1.-</ecNumber>
    </submittedName>
</protein>
<name>B5Y9C1_COPPD</name>
<dbReference type="EMBL" id="CP001145">
    <property type="protein sequence ID" value="ACI17408.1"/>
    <property type="molecule type" value="Genomic_DNA"/>
</dbReference>
<feature type="domain" description="Fe-containing alcohol dehydrogenase-like C-terminal" evidence="4">
    <location>
        <begin position="184"/>
        <end position="370"/>
    </location>
</feature>
<dbReference type="PROSITE" id="PS00913">
    <property type="entry name" value="ADH_IRON_1"/>
    <property type="match status" value="1"/>
</dbReference>
<dbReference type="AlphaFoldDB" id="B5Y9C1"/>
<dbReference type="PANTHER" id="PTHR11496:SF83">
    <property type="entry name" value="HYDROXYACID-OXOACID TRANSHYDROGENASE, MITOCHONDRIAL"/>
    <property type="match status" value="1"/>
</dbReference>
<dbReference type="InterPro" id="IPR039697">
    <property type="entry name" value="Alcohol_dehydrogenase_Fe"/>
</dbReference>
<gene>
    <name evidence="5" type="ordered locus">COPRO5265_1050</name>
</gene>
<dbReference type="Pfam" id="PF25137">
    <property type="entry name" value="ADH_Fe_C"/>
    <property type="match status" value="1"/>
</dbReference>
<evidence type="ECO:0000256" key="2">
    <source>
        <dbReference type="ARBA" id="ARBA00023002"/>
    </source>
</evidence>
<accession>B5Y9C1</accession>
<reference evidence="6" key="1">
    <citation type="submission" date="2008-08" db="EMBL/GenBank/DDBJ databases">
        <title>The complete genome sequence of Coprothermobacter proteolyticus strain ATCC 5245 / DSM 5265 / BT.</title>
        <authorList>
            <person name="Dodson R.J."/>
            <person name="Durkin A.S."/>
            <person name="Wu M."/>
            <person name="Eisen J."/>
            <person name="Sutton G."/>
        </authorList>
    </citation>
    <scope>NUCLEOTIDE SEQUENCE [LARGE SCALE GENOMIC DNA]</scope>
    <source>
        <strain evidence="6">ATCC 35245 / DSM 5265 / OCM 4 / BT</strain>
    </source>
</reference>
<dbReference type="FunFam" id="3.40.50.1970:FF:000003">
    <property type="entry name" value="Alcohol dehydrogenase, iron-containing"/>
    <property type="match status" value="1"/>
</dbReference>
<evidence type="ECO:0000256" key="1">
    <source>
        <dbReference type="ARBA" id="ARBA00007358"/>
    </source>
</evidence>
<evidence type="ECO:0000259" key="4">
    <source>
        <dbReference type="Pfam" id="PF25137"/>
    </source>
</evidence>
<dbReference type="STRING" id="309798.COPRO5265_1050"/>
<reference evidence="5 6" key="2">
    <citation type="journal article" date="2014" name="Genome Announc.">
        <title>Complete Genome Sequence of Coprothermobacter proteolyticus DSM 5265.</title>
        <authorList>
            <person name="Alexiev A."/>
            <person name="Coil D.A."/>
            <person name="Badger J.H."/>
            <person name="Enticknap J."/>
            <person name="Ward N."/>
            <person name="Robb F.T."/>
            <person name="Eisen J.A."/>
        </authorList>
    </citation>
    <scope>NUCLEOTIDE SEQUENCE [LARGE SCALE GENOMIC DNA]</scope>
    <source>
        <strain evidence="6">ATCC 35245 / DSM 5265 / OCM 4 / BT</strain>
    </source>
</reference>
<dbReference type="EC" id="1.1.1.-" evidence="5"/>
<dbReference type="SUPFAM" id="SSF56796">
    <property type="entry name" value="Dehydroquinate synthase-like"/>
    <property type="match status" value="1"/>
</dbReference>
<keyword evidence="2 5" id="KW-0560">Oxidoreductase</keyword>
<dbReference type="OrthoDB" id="9804734at2"/>
<sequence length="373" mass="41036">MFFQCDLNHQIVFGNGTLEQLPQLMSNMGKNVFLTTGRSAKQRGLLGHLMELLKDFQVLHFDQISPNPKAEEVHEAVNLLRQKAFEPDVVLAVGGGSVLDFAKAVAASYASGKSVEEVFGVNNVPSALPVVAVPTTHGTGSEVTKYSIITHENQKKSISDSKIVPKLALIDPVLTYSMPDEVAIDTTLDAFSHLSEAYFSALCNPVVEAFAEKGFAYLKPHMKNLGRIPMTEKVHDELTLASLFGGLAINSAGSGVVHAMGYPLTSEFELPHGRANAVLMPWVFKFNAEVKPEKYERMGEMLGVTDLADYLCSINEQCGFMEQIKAVANQVDDNKLHQWAEQVVNNHRLMNSACRKPSLEQVIQLYKQALFLV</sequence>
<evidence type="ECO:0000259" key="3">
    <source>
        <dbReference type="Pfam" id="PF00465"/>
    </source>
</evidence>
<dbReference type="RefSeq" id="WP_012544060.1">
    <property type="nucleotide sequence ID" value="NC_011295.1"/>
</dbReference>
<dbReference type="InterPro" id="IPR001670">
    <property type="entry name" value="ADH_Fe/GldA"/>
</dbReference>
<keyword evidence="6" id="KW-1185">Reference proteome</keyword>
<organism evidence="5 6">
    <name type="scientific">Coprothermobacter proteolyticus (strain ATCC 35245 / DSM 5265 / OCM 4 / BT)</name>
    <dbReference type="NCBI Taxonomy" id="309798"/>
    <lineage>
        <taxon>Bacteria</taxon>
        <taxon>Pseudomonadati</taxon>
        <taxon>Coprothermobacterota</taxon>
        <taxon>Coprothermobacteria</taxon>
        <taxon>Coprothermobacterales</taxon>
        <taxon>Coprothermobacteraceae</taxon>
        <taxon>Coprothermobacter</taxon>
    </lineage>
</organism>
<feature type="domain" description="Alcohol dehydrogenase iron-type/glycerol dehydrogenase GldA" evidence="3">
    <location>
        <begin position="9"/>
        <end position="172"/>
    </location>
</feature>
<dbReference type="eggNOG" id="COG1454">
    <property type="taxonomic scope" value="Bacteria"/>
</dbReference>
<dbReference type="PANTHER" id="PTHR11496">
    <property type="entry name" value="ALCOHOL DEHYDROGENASE"/>
    <property type="match status" value="1"/>
</dbReference>
<dbReference type="HOGENOM" id="CLU_007207_0_0_9"/>
<proteinExistence type="inferred from homology"/>
<dbReference type="Proteomes" id="UP000001732">
    <property type="component" value="Chromosome"/>
</dbReference>
<dbReference type="InterPro" id="IPR056798">
    <property type="entry name" value="ADH_Fe_C"/>
</dbReference>
<evidence type="ECO:0000313" key="5">
    <source>
        <dbReference type="EMBL" id="ACI17408.1"/>
    </source>
</evidence>
<dbReference type="Pfam" id="PF00465">
    <property type="entry name" value="Fe-ADH"/>
    <property type="match status" value="1"/>
</dbReference>
<dbReference type="KEGG" id="cpo:COPRO5265_1050"/>
<dbReference type="PROSITE" id="PS00060">
    <property type="entry name" value="ADH_IRON_2"/>
    <property type="match status" value="1"/>
</dbReference>
<comment type="similarity">
    <text evidence="1">Belongs to the iron-containing alcohol dehydrogenase family.</text>
</comment>
<dbReference type="Gene3D" id="1.20.1090.10">
    <property type="entry name" value="Dehydroquinate synthase-like - alpha domain"/>
    <property type="match status" value="1"/>
</dbReference>
<dbReference type="CDD" id="cd08551">
    <property type="entry name" value="Fe-ADH"/>
    <property type="match status" value="1"/>
</dbReference>
<evidence type="ECO:0000313" key="6">
    <source>
        <dbReference type="Proteomes" id="UP000001732"/>
    </source>
</evidence>
<dbReference type="GO" id="GO:0004022">
    <property type="term" value="F:alcohol dehydrogenase (NAD+) activity"/>
    <property type="evidence" value="ECO:0007669"/>
    <property type="project" value="TreeGrafter"/>
</dbReference>